<proteinExistence type="predicted"/>
<dbReference type="Proteomes" id="UP000243217">
    <property type="component" value="Unassembled WGS sequence"/>
</dbReference>
<evidence type="ECO:0000313" key="2">
    <source>
        <dbReference type="Proteomes" id="UP000243217"/>
    </source>
</evidence>
<dbReference type="AlphaFoldDB" id="A0A1W0A2B7"/>
<dbReference type="PANTHER" id="PTHR34365:SF7">
    <property type="entry name" value="GLYCINE-RICH DOMAIN-CONTAINING PROTEIN 1"/>
    <property type="match status" value="1"/>
</dbReference>
<name>A0A1W0A2B7_9STRA</name>
<dbReference type="Pfam" id="PF07173">
    <property type="entry name" value="GRDP-like"/>
    <property type="match status" value="1"/>
</dbReference>
<dbReference type="EMBL" id="JNBS01000620">
    <property type="protein sequence ID" value="OQS04398.1"/>
    <property type="molecule type" value="Genomic_DNA"/>
</dbReference>
<organism evidence="1 2">
    <name type="scientific">Thraustotheca clavata</name>
    <dbReference type="NCBI Taxonomy" id="74557"/>
    <lineage>
        <taxon>Eukaryota</taxon>
        <taxon>Sar</taxon>
        <taxon>Stramenopiles</taxon>
        <taxon>Oomycota</taxon>
        <taxon>Saprolegniomycetes</taxon>
        <taxon>Saprolegniales</taxon>
        <taxon>Achlyaceae</taxon>
        <taxon>Thraustotheca</taxon>
    </lineage>
</organism>
<evidence type="ECO:0000313" key="1">
    <source>
        <dbReference type="EMBL" id="OQS04398.1"/>
    </source>
</evidence>
<reference evidence="1 2" key="1">
    <citation type="journal article" date="2014" name="Genome Biol. Evol.">
        <title>The secreted proteins of Achlya hypogyna and Thraustotheca clavata identify the ancestral oomycete secretome and reveal gene acquisitions by horizontal gene transfer.</title>
        <authorList>
            <person name="Misner I."/>
            <person name="Blouin N."/>
            <person name="Leonard G."/>
            <person name="Richards T.A."/>
            <person name="Lane C.E."/>
        </authorList>
    </citation>
    <scope>NUCLEOTIDE SEQUENCE [LARGE SCALE GENOMIC DNA]</scope>
    <source>
        <strain evidence="1 2">ATCC 34112</strain>
    </source>
</reference>
<dbReference type="OrthoDB" id="2684236at2759"/>
<dbReference type="STRING" id="74557.A0A1W0A2B7"/>
<protein>
    <submittedName>
        <fullName evidence="1">Uncharacterized protein</fullName>
    </submittedName>
</protein>
<dbReference type="PANTHER" id="PTHR34365">
    <property type="entry name" value="ENOLASE (DUF1399)"/>
    <property type="match status" value="1"/>
</dbReference>
<sequence>MNSKYSTSVQILTQILKNWEPRVLQIDGQQISILKKGVVKTILDFKNGSVIALASNNQLKITTIKGQHITIAAPSPLIHSQLFDLLTQAATSATWKTPVVTFQDKLLSVVESVRSTSKIAPSCSLTVTEIQEHLKAIKIMYDRLQIFDNPLDLYSHLLDLESTYVRNYRDFVASNATQPHSLAHTVYQLHPLLYSLGVSPHKLSKSTINDAVAVCINCKRELDSNIKWKIFIYQCEAQCNKCGEYQISTSYYKSHNGTKAFDIPLRQVLGKCPHRTCSYHFTPNEMYRIHILDDAVECPQCHNSILYETFQIAMFIRQCPNIDYTSHRLNGGSLEWRFDTPNVIPKDGLWSTYSQMMEEAIQNDPHQDDMEGIPLFRDIAQMAMIEKYCQPSGAFAVDIVQGMYRQLNFIAKIGPVVQYWAQPTVIEAAIQRYEQFVYLYNKNPNLQAVPTIDIALVWQTHLTKRNDYVKYSREVTKQVLPYFDAPTPTNIEDNYVKTSVAWSKLYKLPYSSFVPQNMSVLSIEKVGAIVPQGESRFYGVDELVLASDMNIKNSSVEKIMVPVMGCPSFDNRVYLEGSKVNELLVPTRGKEHKRSIAKNFITKLLLNTK</sequence>
<comment type="caution">
    <text evidence="1">The sequence shown here is derived from an EMBL/GenBank/DDBJ whole genome shotgun (WGS) entry which is preliminary data.</text>
</comment>
<accession>A0A1W0A2B7</accession>
<dbReference type="InterPro" id="IPR009836">
    <property type="entry name" value="GRDP-like"/>
</dbReference>
<gene>
    <name evidence="1" type="ORF">THRCLA_03361</name>
</gene>
<keyword evidence="2" id="KW-1185">Reference proteome</keyword>